<name>A0A1Z4BKR4_9FLAO</name>
<protein>
    <submittedName>
        <fullName evidence="2">Uncharacterized protein</fullName>
    </submittedName>
</protein>
<feature type="region of interest" description="Disordered" evidence="1">
    <location>
        <begin position="24"/>
        <end position="45"/>
    </location>
</feature>
<proteinExistence type="predicted"/>
<dbReference type="KEGG" id="capn:CBG49_01495"/>
<evidence type="ECO:0000256" key="1">
    <source>
        <dbReference type="SAM" id="MobiDB-lite"/>
    </source>
</evidence>
<organism evidence="2 3">
    <name type="scientific">Capnocytophaga endodontalis</name>
    <dbReference type="NCBI Taxonomy" id="2708117"/>
    <lineage>
        <taxon>Bacteria</taxon>
        <taxon>Pseudomonadati</taxon>
        <taxon>Bacteroidota</taxon>
        <taxon>Flavobacteriia</taxon>
        <taxon>Flavobacteriales</taxon>
        <taxon>Flavobacteriaceae</taxon>
        <taxon>Capnocytophaga</taxon>
    </lineage>
</organism>
<evidence type="ECO:0000313" key="3">
    <source>
        <dbReference type="Proteomes" id="UP000197007"/>
    </source>
</evidence>
<sequence length="77" mass="8614">MKNAEKKRKSNFFEGIVSEELNELSGTTRVAETNPDEMSTGHLGSEDFLYSTPFNEKANSITKNVDSDLVENLIFTP</sequence>
<dbReference type="AlphaFoldDB" id="A0A1Z4BKR4"/>
<keyword evidence="3" id="KW-1185">Reference proteome</keyword>
<reference evidence="3" key="1">
    <citation type="submission" date="2017-06" db="EMBL/GenBank/DDBJ databases">
        <title>Complete genome sequence of Capnocytophaga sp. KCOM 1579 (=ChDC OS43) isolated from a human refractory periapical abscess lesion.</title>
        <authorList>
            <person name="Kook J.-K."/>
            <person name="Park S.-N."/>
            <person name="Lim Y.K."/>
            <person name="Roh H."/>
        </authorList>
    </citation>
    <scope>NUCLEOTIDE SEQUENCE [LARGE SCALE GENOMIC DNA]</scope>
    <source>
        <strain evidence="3">ChDC OS43</strain>
    </source>
</reference>
<dbReference type="Proteomes" id="UP000197007">
    <property type="component" value="Chromosome"/>
</dbReference>
<evidence type="ECO:0000313" key="2">
    <source>
        <dbReference type="EMBL" id="ASF41868.1"/>
    </source>
</evidence>
<accession>A0A1Z4BKR4</accession>
<dbReference type="EMBL" id="CP022022">
    <property type="protein sequence ID" value="ASF41868.1"/>
    <property type="molecule type" value="Genomic_DNA"/>
</dbReference>
<gene>
    <name evidence="2" type="ORF">CBG49_01495</name>
</gene>
<dbReference type="RefSeq" id="WP_088593077.1">
    <property type="nucleotide sequence ID" value="NZ_CP022022.1"/>
</dbReference>